<accession>A0ABR7WDD0</accession>
<feature type="transmembrane region" description="Helical" evidence="1">
    <location>
        <begin position="120"/>
        <end position="139"/>
    </location>
</feature>
<evidence type="ECO:0000313" key="3">
    <source>
        <dbReference type="Proteomes" id="UP000602395"/>
    </source>
</evidence>
<protein>
    <submittedName>
        <fullName evidence="2">Uncharacterized protein</fullName>
    </submittedName>
</protein>
<keyword evidence="1" id="KW-0812">Transmembrane</keyword>
<dbReference type="EMBL" id="JACWMS010000002">
    <property type="protein sequence ID" value="MBD1320551.1"/>
    <property type="molecule type" value="Genomic_DNA"/>
</dbReference>
<feature type="transmembrane region" description="Helical" evidence="1">
    <location>
        <begin position="52"/>
        <end position="71"/>
    </location>
</feature>
<keyword evidence="3" id="KW-1185">Reference proteome</keyword>
<feature type="transmembrane region" description="Helical" evidence="1">
    <location>
        <begin position="27"/>
        <end position="46"/>
    </location>
</feature>
<keyword evidence="1" id="KW-1133">Transmembrane helix</keyword>
<reference evidence="2 3" key="1">
    <citation type="submission" date="2020-09" db="EMBL/GenBank/DDBJ databases">
        <title>Novel species in genus Gordonia.</title>
        <authorList>
            <person name="Zhang G."/>
        </authorList>
    </citation>
    <scope>NUCLEOTIDE SEQUENCE [LARGE SCALE GENOMIC DNA]</scope>
    <source>
        <strain evidence="2 3">ON-33</strain>
    </source>
</reference>
<dbReference type="RefSeq" id="WP_190267177.1">
    <property type="nucleotide sequence ID" value="NZ_BAABAD010000004.1"/>
</dbReference>
<gene>
    <name evidence="2" type="ORF">IDF66_13265</name>
</gene>
<name>A0ABR7WDD0_9ACTN</name>
<sequence length="260" mass="28442">MALGIGNRKFTLLWKRYTAYAYQPSRWSAIGVVVLVVAGCVVSIALSLPLIAFAFATLVLLPVAMLAPLRTKVIAQQRGVEVHRQPFYSNPVILIALMSGLISAAMIIAIAIGYWQAWRLVIPAFGGLVLVPLLSVVSFKERGPLLLSADGVVFGNGDRYQFDSSAIAFTVLSNGVPAIEFTHSAAGYSTRPRRLVHRPYNVDFNSLLSTLEQLQKWHHQRRPASPAEIKGMLTVTPPDDVEVGESVQIEALVEDDLAHR</sequence>
<evidence type="ECO:0000256" key="1">
    <source>
        <dbReference type="SAM" id="Phobius"/>
    </source>
</evidence>
<comment type="caution">
    <text evidence="2">The sequence shown here is derived from an EMBL/GenBank/DDBJ whole genome shotgun (WGS) entry which is preliminary data.</text>
</comment>
<proteinExistence type="predicted"/>
<feature type="transmembrane region" description="Helical" evidence="1">
    <location>
        <begin position="92"/>
        <end position="114"/>
    </location>
</feature>
<keyword evidence="1" id="KW-0472">Membrane</keyword>
<evidence type="ECO:0000313" key="2">
    <source>
        <dbReference type="EMBL" id="MBD1320551.1"/>
    </source>
</evidence>
<organism evidence="2 3">
    <name type="scientific">Gordonia hankookensis</name>
    <dbReference type="NCBI Taxonomy" id="589403"/>
    <lineage>
        <taxon>Bacteria</taxon>
        <taxon>Bacillati</taxon>
        <taxon>Actinomycetota</taxon>
        <taxon>Actinomycetes</taxon>
        <taxon>Mycobacteriales</taxon>
        <taxon>Gordoniaceae</taxon>
        <taxon>Gordonia</taxon>
    </lineage>
</organism>
<dbReference type="Proteomes" id="UP000602395">
    <property type="component" value="Unassembled WGS sequence"/>
</dbReference>